<name>A0A4Y2NBE7_ARAVE</name>
<accession>A0A4Y2NBE7</accession>
<comment type="caution">
    <text evidence="1">The sequence shown here is derived from an EMBL/GenBank/DDBJ whole genome shotgun (WGS) entry which is preliminary data.</text>
</comment>
<dbReference type="AlphaFoldDB" id="A0A4Y2NBE7"/>
<protein>
    <submittedName>
        <fullName evidence="1">Uncharacterized protein</fullName>
    </submittedName>
</protein>
<sequence>MVCWWQVNQMSHYGLPLIQVQKIILVGEEPLINTVNKVLIEPGILWSQKLRTEMVWLVVAGKPMSLHYGLPLIQVQKIILVGEEPLIYTVNKVLIEPGILWSQN</sequence>
<dbReference type="Proteomes" id="UP000499080">
    <property type="component" value="Unassembled WGS sequence"/>
</dbReference>
<dbReference type="EMBL" id="BGPR01008863">
    <property type="protein sequence ID" value="GBN36571.1"/>
    <property type="molecule type" value="Genomic_DNA"/>
</dbReference>
<proteinExistence type="predicted"/>
<evidence type="ECO:0000313" key="1">
    <source>
        <dbReference type="EMBL" id="GBN36571.1"/>
    </source>
</evidence>
<gene>
    <name evidence="1" type="ORF">AVEN_161798_1</name>
</gene>
<reference evidence="1 2" key="1">
    <citation type="journal article" date="2019" name="Sci. Rep.">
        <title>Orb-weaving spider Araneus ventricosus genome elucidates the spidroin gene catalogue.</title>
        <authorList>
            <person name="Kono N."/>
            <person name="Nakamura H."/>
            <person name="Ohtoshi R."/>
            <person name="Moran D.A.P."/>
            <person name="Shinohara A."/>
            <person name="Yoshida Y."/>
            <person name="Fujiwara M."/>
            <person name="Mori M."/>
            <person name="Tomita M."/>
            <person name="Arakawa K."/>
        </authorList>
    </citation>
    <scope>NUCLEOTIDE SEQUENCE [LARGE SCALE GENOMIC DNA]</scope>
</reference>
<evidence type="ECO:0000313" key="2">
    <source>
        <dbReference type="Proteomes" id="UP000499080"/>
    </source>
</evidence>
<organism evidence="1 2">
    <name type="scientific">Araneus ventricosus</name>
    <name type="common">Orbweaver spider</name>
    <name type="synonym">Epeira ventricosa</name>
    <dbReference type="NCBI Taxonomy" id="182803"/>
    <lineage>
        <taxon>Eukaryota</taxon>
        <taxon>Metazoa</taxon>
        <taxon>Ecdysozoa</taxon>
        <taxon>Arthropoda</taxon>
        <taxon>Chelicerata</taxon>
        <taxon>Arachnida</taxon>
        <taxon>Araneae</taxon>
        <taxon>Araneomorphae</taxon>
        <taxon>Entelegynae</taxon>
        <taxon>Araneoidea</taxon>
        <taxon>Araneidae</taxon>
        <taxon>Araneus</taxon>
    </lineage>
</organism>
<keyword evidence="2" id="KW-1185">Reference proteome</keyword>